<keyword evidence="1" id="KW-1133">Transmembrane helix</keyword>
<organism evidence="2 3">
    <name type="scientific">Halogeometricum salsisoli</name>
    <dbReference type="NCBI Taxonomy" id="2950536"/>
    <lineage>
        <taxon>Archaea</taxon>
        <taxon>Methanobacteriati</taxon>
        <taxon>Methanobacteriota</taxon>
        <taxon>Stenosarchaea group</taxon>
        <taxon>Halobacteria</taxon>
        <taxon>Halobacteriales</taxon>
        <taxon>Haloferacaceae</taxon>
        <taxon>Halogeometricum</taxon>
    </lineage>
</organism>
<name>A0ABU2GGH4_9EURY</name>
<gene>
    <name evidence="2" type="ORF">NDI76_14250</name>
</gene>
<feature type="transmembrane region" description="Helical" evidence="1">
    <location>
        <begin position="9"/>
        <end position="28"/>
    </location>
</feature>
<proteinExistence type="predicted"/>
<evidence type="ECO:0000256" key="1">
    <source>
        <dbReference type="SAM" id="Phobius"/>
    </source>
</evidence>
<accession>A0ABU2GGH4</accession>
<evidence type="ECO:0000313" key="3">
    <source>
        <dbReference type="Proteomes" id="UP001257060"/>
    </source>
</evidence>
<protein>
    <submittedName>
        <fullName evidence="2">Uncharacterized protein</fullName>
    </submittedName>
</protein>
<dbReference type="RefSeq" id="WP_310924758.1">
    <property type="nucleotide sequence ID" value="NZ_JAMQOP010000002.1"/>
</dbReference>
<dbReference type="EMBL" id="JAMQOP010000002">
    <property type="protein sequence ID" value="MDS0299907.1"/>
    <property type="molecule type" value="Genomic_DNA"/>
</dbReference>
<keyword evidence="3" id="KW-1185">Reference proteome</keyword>
<reference evidence="2 3" key="1">
    <citation type="submission" date="2022-06" db="EMBL/GenBank/DDBJ databases">
        <title>Halogeometricum sp. a new haloarchaeum isolate from saline soil.</title>
        <authorList>
            <person name="Strakova D."/>
            <person name="Galisteo C."/>
            <person name="Sanchez-Porro C."/>
            <person name="Ventosa A."/>
        </authorList>
    </citation>
    <scope>NUCLEOTIDE SEQUENCE [LARGE SCALE GENOMIC DNA]</scope>
    <source>
        <strain evidence="2 3">S1BR25-6</strain>
    </source>
</reference>
<comment type="caution">
    <text evidence="2">The sequence shown here is derived from an EMBL/GenBank/DDBJ whole genome shotgun (WGS) entry which is preliminary data.</text>
</comment>
<dbReference type="Proteomes" id="UP001257060">
    <property type="component" value="Unassembled WGS sequence"/>
</dbReference>
<keyword evidence="1" id="KW-0472">Membrane</keyword>
<sequence>MSLSERRRTWGEVVVLSGLCLLWAVLIHWETLFTLPAEGVTLRSLRDVALLVLLVTSASAAVLRGENLVTE</sequence>
<evidence type="ECO:0000313" key="2">
    <source>
        <dbReference type="EMBL" id="MDS0299907.1"/>
    </source>
</evidence>
<keyword evidence="1" id="KW-0812">Transmembrane</keyword>